<evidence type="ECO:0000259" key="5">
    <source>
        <dbReference type="PROSITE" id="PS50893"/>
    </source>
</evidence>
<evidence type="ECO:0000256" key="1">
    <source>
        <dbReference type="ARBA" id="ARBA00022448"/>
    </source>
</evidence>
<feature type="region of interest" description="Disordered" evidence="4">
    <location>
        <begin position="304"/>
        <end position="329"/>
    </location>
</feature>
<dbReference type="Pfam" id="PF00005">
    <property type="entry name" value="ABC_tran"/>
    <property type="match status" value="1"/>
</dbReference>
<accession>A0AAU8DPM8</accession>
<dbReference type="InterPro" id="IPR017871">
    <property type="entry name" value="ABC_transporter-like_CS"/>
</dbReference>
<dbReference type="SMART" id="SM00382">
    <property type="entry name" value="AAA"/>
    <property type="match status" value="1"/>
</dbReference>
<name>A0AAU8DPM8_9ACTN</name>
<dbReference type="PANTHER" id="PTHR24220:SF685">
    <property type="entry name" value="ABC TRANSPORTER RELATED"/>
    <property type="match status" value="1"/>
</dbReference>
<dbReference type="PROSITE" id="PS00211">
    <property type="entry name" value="ABC_TRANSPORTER_1"/>
    <property type="match status" value="1"/>
</dbReference>
<dbReference type="InterPro" id="IPR027417">
    <property type="entry name" value="P-loop_NTPase"/>
</dbReference>
<dbReference type="GO" id="GO:0016887">
    <property type="term" value="F:ATP hydrolysis activity"/>
    <property type="evidence" value="ECO:0007669"/>
    <property type="project" value="InterPro"/>
</dbReference>
<evidence type="ECO:0000256" key="4">
    <source>
        <dbReference type="SAM" id="MobiDB-lite"/>
    </source>
</evidence>
<dbReference type="CDD" id="cd03255">
    <property type="entry name" value="ABC_MJ0796_LolCDE_FtsE"/>
    <property type="match status" value="1"/>
</dbReference>
<proteinExistence type="predicted"/>
<organism evidence="6">
    <name type="scientific">Nakamurella sp. A5-74</name>
    <dbReference type="NCBI Taxonomy" id="3158264"/>
    <lineage>
        <taxon>Bacteria</taxon>
        <taxon>Bacillati</taxon>
        <taxon>Actinomycetota</taxon>
        <taxon>Actinomycetes</taxon>
        <taxon>Nakamurellales</taxon>
        <taxon>Nakamurellaceae</taxon>
        <taxon>Nakamurella</taxon>
    </lineage>
</organism>
<dbReference type="EMBL" id="CP159218">
    <property type="protein sequence ID" value="XCG64150.1"/>
    <property type="molecule type" value="Genomic_DNA"/>
</dbReference>
<dbReference type="RefSeq" id="WP_353649763.1">
    <property type="nucleotide sequence ID" value="NZ_CP159218.1"/>
</dbReference>
<dbReference type="PROSITE" id="PS50893">
    <property type="entry name" value="ABC_TRANSPORTER_2"/>
    <property type="match status" value="1"/>
</dbReference>
<evidence type="ECO:0000256" key="3">
    <source>
        <dbReference type="ARBA" id="ARBA00022840"/>
    </source>
</evidence>
<dbReference type="InterPro" id="IPR003439">
    <property type="entry name" value="ABC_transporter-like_ATP-bd"/>
</dbReference>
<feature type="region of interest" description="Disordered" evidence="4">
    <location>
        <begin position="1"/>
        <end position="22"/>
    </location>
</feature>
<dbReference type="InterPro" id="IPR015854">
    <property type="entry name" value="ABC_transpr_LolD-like"/>
</dbReference>
<feature type="domain" description="ABC transporter" evidence="5">
    <location>
        <begin position="29"/>
        <end position="265"/>
    </location>
</feature>
<gene>
    <name evidence="6" type="ORF">ABLG96_02035</name>
</gene>
<keyword evidence="1" id="KW-0813">Transport</keyword>
<evidence type="ECO:0000256" key="2">
    <source>
        <dbReference type="ARBA" id="ARBA00022741"/>
    </source>
</evidence>
<reference evidence="6" key="1">
    <citation type="submission" date="2024-05" db="EMBL/GenBank/DDBJ databases">
        <authorList>
            <person name="Cai S.Y."/>
            <person name="Jin L.M."/>
            <person name="Li H.R."/>
        </authorList>
    </citation>
    <scope>NUCLEOTIDE SEQUENCE</scope>
    <source>
        <strain evidence="6">A5-74</strain>
    </source>
</reference>
<protein>
    <submittedName>
        <fullName evidence="6">ABC transporter ATP-binding protein</fullName>
    </submittedName>
</protein>
<dbReference type="InterPro" id="IPR017911">
    <property type="entry name" value="MacB-like_ATP-bd"/>
</dbReference>
<dbReference type="GO" id="GO:0005886">
    <property type="term" value="C:plasma membrane"/>
    <property type="evidence" value="ECO:0007669"/>
    <property type="project" value="TreeGrafter"/>
</dbReference>
<dbReference type="GO" id="GO:0005524">
    <property type="term" value="F:ATP binding"/>
    <property type="evidence" value="ECO:0007669"/>
    <property type="project" value="UniProtKB-KW"/>
</dbReference>
<keyword evidence="2" id="KW-0547">Nucleotide-binding</keyword>
<keyword evidence="3 6" id="KW-0067">ATP-binding</keyword>
<dbReference type="PANTHER" id="PTHR24220">
    <property type="entry name" value="IMPORT ATP-BINDING PROTEIN"/>
    <property type="match status" value="1"/>
</dbReference>
<dbReference type="InterPro" id="IPR003593">
    <property type="entry name" value="AAA+_ATPase"/>
</dbReference>
<dbReference type="Gene3D" id="3.40.50.300">
    <property type="entry name" value="P-loop containing nucleotide triphosphate hydrolases"/>
    <property type="match status" value="1"/>
</dbReference>
<dbReference type="SUPFAM" id="SSF52540">
    <property type="entry name" value="P-loop containing nucleoside triphosphate hydrolases"/>
    <property type="match status" value="1"/>
</dbReference>
<dbReference type="GO" id="GO:0022857">
    <property type="term" value="F:transmembrane transporter activity"/>
    <property type="evidence" value="ECO:0007669"/>
    <property type="project" value="TreeGrafter"/>
</dbReference>
<sequence>MSHTSQHRGRPEPSVGTPAAPAEPDVLCTELVRVYATEGIEVQALQGLSLRVDRGELVAIIGASGSGKSTLLSILSGIDRPTAGRAVVAGFDLVALGRADRTRYQRSAVGFVWQQTARNLVPYLTGAQNISLVLSVAGVKRRRLRVAQLLALTGAHEQADKLPAEMSGGQQQRVAIAVALANDPRILLADEPTGELDEESTQLVLSTLRRVNEETGTTMIIVTHDADVSEHVRRTIRIRDGRIASETLRHHERAADGTPSTVAREFVVLDHVGRMQIPPESVRALGLADRVLLQTEQDRVVIRPAGELPPALPQTKDAGSDIFDGGDAR</sequence>
<evidence type="ECO:0000313" key="6">
    <source>
        <dbReference type="EMBL" id="XCG64150.1"/>
    </source>
</evidence>
<dbReference type="AlphaFoldDB" id="A0AAU8DPM8"/>